<evidence type="ECO:0000259" key="2">
    <source>
        <dbReference type="Pfam" id="PF23991"/>
    </source>
</evidence>
<feature type="region of interest" description="Disordered" evidence="1">
    <location>
        <begin position="1"/>
        <end position="71"/>
    </location>
</feature>
<dbReference type="Pfam" id="PF23991">
    <property type="entry name" value="DUF7310"/>
    <property type="match status" value="1"/>
</dbReference>
<dbReference type="STRING" id="35743.SAMN04487937_1207"/>
<reference evidence="4" key="1">
    <citation type="submission" date="2016-10" db="EMBL/GenBank/DDBJ databases">
        <authorList>
            <person name="Varghese N."/>
            <person name="Submissions S."/>
        </authorList>
    </citation>
    <scope>NUCLEOTIDE SEQUENCE [LARGE SCALE GENOMIC DNA]</scope>
    <source>
        <strain evidence="4">RD 26</strain>
    </source>
</reference>
<feature type="domain" description="DUF7310" evidence="2">
    <location>
        <begin position="36"/>
        <end position="117"/>
    </location>
</feature>
<protein>
    <recommendedName>
        <fullName evidence="2">DUF7310 domain-containing protein</fullName>
    </recommendedName>
</protein>
<dbReference type="EMBL" id="FOYN01000002">
    <property type="protein sequence ID" value="SFR33470.1"/>
    <property type="molecule type" value="Genomic_DNA"/>
</dbReference>
<accession>A0A1I6FU65</accession>
<evidence type="ECO:0000313" key="3">
    <source>
        <dbReference type="EMBL" id="SFR33470.1"/>
    </source>
</evidence>
<name>A0A1I6FU65_HALSD</name>
<feature type="compositionally biased region" description="Basic and acidic residues" evidence="1">
    <location>
        <begin position="34"/>
        <end position="44"/>
    </location>
</feature>
<feature type="compositionally biased region" description="Polar residues" evidence="1">
    <location>
        <begin position="24"/>
        <end position="33"/>
    </location>
</feature>
<evidence type="ECO:0000256" key="1">
    <source>
        <dbReference type="SAM" id="MobiDB-lite"/>
    </source>
</evidence>
<organism evidence="3 4">
    <name type="scientific">Halorubrum sodomense</name>
    <dbReference type="NCBI Taxonomy" id="35743"/>
    <lineage>
        <taxon>Archaea</taxon>
        <taxon>Methanobacteriati</taxon>
        <taxon>Methanobacteriota</taxon>
        <taxon>Stenosarchaea group</taxon>
        <taxon>Halobacteria</taxon>
        <taxon>Halobacteriales</taxon>
        <taxon>Haloferacaceae</taxon>
        <taxon>Halorubrum</taxon>
    </lineage>
</organism>
<dbReference type="InterPro" id="IPR055734">
    <property type="entry name" value="DUF7310"/>
</dbReference>
<keyword evidence="4" id="KW-1185">Reference proteome</keyword>
<feature type="compositionally biased region" description="Low complexity" evidence="1">
    <location>
        <begin position="51"/>
        <end position="62"/>
    </location>
</feature>
<dbReference type="AlphaFoldDB" id="A0A1I6FU65"/>
<dbReference type="RefSeq" id="WP_092920664.1">
    <property type="nucleotide sequence ID" value="NZ_FOYN01000002.1"/>
</dbReference>
<sequence>MSDNGQSAGPGAETDAAPPRPGTEATTGANGSTDRIESRLRAVERAVTGSDARPADAVADAEATAERDRLESRLDDLEERVAELEAATQAIRGYAGSVRAVNREVERRADLALARATEAGREVDGARERSGERGDAAADRSDRRSRRRDATPTDDTGDAVPSESALDAALPDDRSASGPRDGGGDGSLGRDADGDGSGDGDAWAADALDRLRESL</sequence>
<feature type="compositionally biased region" description="Basic and acidic residues" evidence="1">
    <location>
        <begin position="118"/>
        <end position="142"/>
    </location>
</feature>
<proteinExistence type="predicted"/>
<dbReference type="Proteomes" id="UP000198932">
    <property type="component" value="Unassembled WGS sequence"/>
</dbReference>
<feature type="region of interest" description="Disordered" evidence="1">
    <location>
        <begin position="113"/>
        <end position="215"/>
    </location>
</feature>
<dbReference type="OrthoDB" id="331659at2157"/>
<evidence type="ECO:0000313" key="4">
    <source>
        <dbReference type="Proteomes" id="UP000198932"/>
    </source>
</evidence>
<gene>
    <name evidence="3" type="ORF">SAMN04487937_1207</name>
</gene>